<dbReference type="AlphaFoldDB" id="A0A195D3D1"/>
<gene>
    <name evidence="2" type="ORF">ALC62_01610</name>
</gene>
<evidence type="ECO:0000256" key="1">
    <source>
        <dbReference type="SAM" id="Phobius"/>
    </source>
</evidence>
<organism evidence="2 3">
    <name type="scientific">Cyphomyrmex costatus</name>
    <dbReference type="NCBI Taxonomy" id="456900"/>
    <lineage>
        <taxon>Eukaryota</taxon>
        <taxon>Metazoa</taxon>
        <taxon>Ecdysozoa</taxon>
        <taxon>Arthropoda</taxon>
        <taxon>Hexapoda</taxon>
        <taxon>Insecta</taxon>
        <taxon>Pterygota</taxon>
        <taxon>Neoptera</taxon>
        <taxon>Endopterygota</taxon>
        <taxon>Hymenoptera</taxon>
        <taxon>Apocrita</taxon>
        <taxon>Aculeata</taxon>
        <taxon>Formicoidea</taxon>
        <taxon>Formicidae</taxon>
        <taxon>Myrmicinae</taxon>
        <taxon>Cyphomyrmex</taxon>
    </lineage>
</organism>
<feature type="non-terminal residue" evidence="2">
    <location>
        <position position="1"/>
    </location>
</feature>
<keyword evidence="3" id="KW-1185">Reference proteome</keyword>
<feature type="transmembrane region" description="Helical" evidence="1">
    <location>
        <begin position="73"/>
        <end position="96"/>
    </location>
</feature>
<sequence length="182" mass="21224">NVRYYSFKRGESYGFVPWFFNPADLRNSIQFSPFLRPFSGCSNNVLSQMNYLDIRIETYIVVSIVYNHRDDRISISFFIFNLYNYILFKIFQIFLFTYKRGRSTDKETCYGASKTATHSSNSYSVVCNSLRDLPDPVVVYPKPRGASFVSRRTLSPCDAPLSLDEYLSRITYLIYRCSLSIT</sequence>
<proteinExistence type="predicted"/>
<dbReference type="Proteomes" id="UP000078542">
    <property type="component" value="Unassembled WGS sequence"/>
</dbReference>
<evidence type="ECO:0000313" key="2">
    <source>
        <dbReference type="EMBL" id="KYN07408.1"/>
    </source>
</evidence>
<keyword evidence="1" id="KW-1133">Transmembrane helix</keyword>
<dbReference type="EMBL" id="KQ976885">
    <property type="protein sequence ID" value="KYN07408.1"/>
    <property type="molecule type" value="Genomic_DNA"/>
</dbReference>
<accession>A0A195D3D1</accession>
<reference evidence="2 3" key="1">
    <citation type="submission" date="2016-03" db="EMBL/GenBank/DDBJ databases">
        <title>Cyphomyrmex costatus WGS genome.</title>
        <authorList>
            <person name="Nygaard S."/>
            <person name="Hu H."/>
            <person name="Boomsma J."/>
            <person name="Zhang G."/>
        </authorList>
    </citation>
    <scope>NUCLEOTIDE SEQUENCE [LARGE SCALE GENOMIC DNA]</scope>
    <source>
        <strain evidence="2">MS0001</strain>
        <tissue evidence="2">Whole body</tissue>
    </source>
</reference>
<keyword evidence="1" id="KW-0472">Membrane</keyword>
<protein>
    <submittedName>
        <fullName evidence="2">Uncharacterized protein</fullName>
    </submittedName>
</protein>
<name>A0A195D3D1_9HYME</name>
<keyword evidence="1" id="KW-0812">Transmembrane</keyword>
<evidence type="ECO:0000313" key="3">
    <source>
        <dbReference type="Proteomes" id="UP000078542"/>
    </source>
</evidence>